<dbReference type="Gene3D" id="3.40.50.300">
    <property type="entry name" value="P-loop containing nucleotide triphosphate hydrolases"/>
    <property type="match status" value="2"/>
</dbReference>
<keyword evidence="5" id="KW-0547">Nucleotide-binding</keyword>
<dbReference type="AlphaFoldDB" id="A0A1M5ER72"/>
<dbReference type="STRING" id="1206085.SAMN05443575_0972"/>
<dbReference type="InterPro" id="IPR017871">
    <property type="entry name" value="ABC_transporter-like_CS"/>
</dbReference>
<dbReference type="SUPFAM" id="SSF52540">
    <property type="entry name" value="P-loop containing nucleoside triphosphate hydrolases"/>
    <property type="match status" value="2"/>
</dbReference>
<dbReference type="PANTHER" id="PTHR43394">
    <property type="entry name" value="ATP-DEPENDENT PERMEASE MDL1, MITOCHONDRIAL"/>
    <property type="match status" value="1"/>
</dbReference>
<dbReference type="GO" id="GO:0005886">
    <property type="term" value="C:plasma membrane"/>
    <property type="evidence" value="ECO:0007669"/>
    <property type="project" value="UniProtKB-SubCell"/>
</dbReference>
<evidence type="ECO:0000259" key="11">
    <source>
        <dbReference type="PROSITE" id="PS50893"/>
    </source>
</evidence>
<dbReference type="SUPFAM" id="SSF90123">
    <property type="entry name" value="ABC transporter transmembrane region"/>
    <property type="match status" value="2"/>
</dbReference>
<feature type="transmembrane region" description="Helical" evidence="10">
    <location>
        <begin position="121"/>
        <end position="143"/>
    </location>
</feature>
<feature type="transmembrane region" description="Helical" evidence="10">
    <location>
        <begin position="702"/>
        <end position="720"/>
    </location>
</feature>
<evidence type="ECO:0000256" key="5">
    <source>
        <dbReference type="ARBA" id="ARBA00022741"/>
    </source>
</evidence>
<evidence type="ECO:0000256" key="1">
    <source>
        <dbReference type="ARBA" id="ARBA00004651"/>
    </source>
</evidence>
<feature type="transmembrane region" description="Helical" evidence="10">
    <location>
        <begin position="887"/>
        <end position="910"/>
    </location>
</feature>
<dbReference type="GO" id="GO:0005524">
    <property type="term" value="F:ATP binding"/>
    <property type="evidence" value="ECO:0007669"/>
    <property type="project" value="UniProtKB-KW"/>
</dbReference>
<comment type="similarity">
    <text evidence="9">Belongs to the ABC transporter superfamily. Lipid exporter (TC 3.A.1.106) family.</text>
</comment>
<keyword evidence="6 13" id="KW-0067">ATP-binding</keyword>
<sequence>MGAQLMRHRRHVVLAFGAALLGSAGQVVVPLIAREIVDDVVIARTASLWPWLVTLFVVAAATFALAYVRRYRGGLVALAVQLDLRNAVHDHLQRLDQATLRRLPTGQLVSRANSDSGLVQGLLMFLPLVTGNVVLMVLAVVVMFVLSPLLALLALVVIPALFAVSYRMRQRIFPATWDAQQHEGDVAQIVDEGVTGVRVVKAFGQERRELARLTGAAQTLYGSRLRAVRLTARYQPLLEAIPTLAQVAILVLGGLLALHGTISIGTFLAFSTYVGQFVAPARQLAGVLTVGQQARAGVERIFQLLDLPPAIADAPGAVELADVHGEILFDDVRFGYDPDSPVLDGFTLHVAAGERVALVGASGSGKSTVTALVSRFEDPQTGTVRLDGHDLRDVTLHSLRRQVGVAFEESFLFSDTIRANIGYGRPDAGDAEIEAAARVAQAHEFVLALPAGYDTVVGERGLTLSGGQRQRIALARAILTDPRVLILDDATSAVDARTEGAVHDGLRDVLAGRTTLLVAHRVSTLHLADRVVVLDGGRVADCGTHDELSARSAHYRRLLSGLEDEPIRQAGDNIEALVSVTKDGAGTGVTDDAWRGGARERATHVTANANTANKAIGNLPATPELLARVAALPPVRDSADVDLAREAAPQREFSLWRLLRQFRRAFTIGLVLVVLDAVFGLAGPAFVKSGVDQGVVGRSESVLFVAAIAFLVTTAIDLAVRIGSTFVTGRTAERIMLSLRVRIWAQLQRLSLDYYERELAGRIMTRMTTDVDQFEQLVTNGLLSALVAFVTFVGVGVTLLVVDVELGLVTLSVLVPLAVATVVFRRRSARLYDLSRERIATVNADFQESLSGVRESQAFAHETATSARFHELGASYLRSRVAAQRLVALYFPFVQFLAAVADALVLGAGAVLIDSGSLTVGALIAFLLYIDMFFSPIQQLSQVFDAWQQTRVSVHRIAELMALEPLTPQPDHPVALDDPRGAVDVEHVRFAYPATVIAAGDALHDLDLAVAPGETVALVGETGAGKSTVLKLLARFYDPDAGRVAIDGHDLRTLDLDGFRSRLGYVPQEAFLFTGSVRDNIAYGRPEASDAAVEAAARAVGAHHVIAGLPAGYLTELGERGGSLSSGQRQLIALARAQLADPALLLLDEATSNLDLATEARVTEAMHSVAADRTTIVIAHRLQTARGADRIAMLVAGRVAELGTHDELLARDGDYARMWRAFETVDATRVRRADDRDREPSAGAPPG</sequence>
<dbReference type="FunFam" id="3.40.50.300:FF:000299">
    <property type="entry name" value="ABC transporter ATP-binding protein/permease"/>
    <property type="match status" value="2"/>
</dbReference>
<feature type="transmembrane region" description="Helical" evidence="10">
    <location>
        <begin position="806"/>
        <end position="824"/>
    </location>
</feature>
<dbReference type="PANTHER" id="PTHR43394:SF1">
    <property type="entry name" value="ATP-BINDING CASSETTE SUB-FAMILY B MEMBER 10, MITOCHONDRIAL"/>
    <property type="match status" value="1"/>
</dbReference>
<evidence type="ECO:0000256" key="10">
    <source>
        <dbReference type="SAM" id="Phobius"/>
    </source>
</evidence>
<dbReference type="InterPro" id="IPR003593">
    <property type="entry name" value="AAA+_ATPase"/>
</dbReference>
<dbReference type="CDD" id="cd18543">
    <property type="entry name" value="ABC_6TM_Rv0194_D1_like"/>
    <property type="match status" value="1"/>
</dbReference>
<accession>A0A1M5ER72</accession>
<feature type="transmembrane region" description="Helical" evidence="10">
    <location>
        <begin position="149"/>
        <end position="166"/>
    </location>
</feature>
<reference evidence="13 14" key="1">
    <citation type="submission" date="2016-11" db="EMBL/GenBank/DDBJ databases">
        <authorList>
            <person name="Jaros S."/>
            <person name="Januszkiewicz K."/>
            <person name="Wedrychowicz H."/>
        </authorList>
    </citation>
    <scope>NUCLEOTIDE SEQUENCE [LARGE SCALE GENOMIC DNA]</scope>
    <source>
        <strain evidence="13 14">DSM 45627</strain>
    </source>
</reference>
<dbReference type="InterPro" id="IPR036640">
    <property type="entry name" value="ABC1_TM_sf"/>
</dbReference>
<gene>
    <name evidence="13" type="ORF">SAMN05443575_0972</name>
</gene>
<feature type="domain" description="ABC transporter" evidence="11">
    <location>
        <begin position="983"/>
        <end position="1221"/>
    </location>
</feature>
<keyword evidence="4 10" id="KW-0812">Transmembrane</keyword>
<dbReference type="Pfam" id="PF00005">
    <property type="entry name" value="ABC_tran"/>
    <property type="match status" value="2"/>
</dbReference>
<evidence type="ECO:0000313" key="14">
    <source>
        <dbReference type="Proteomes" id="UP000186132"/>
    </source>
</evidence>
<evidence type="ECO:0000256" key="3">
    <source>
        <dbReference type="ARBA" id="ARBA00022475"/>
    </source>
</evidence>
<evidence type="ECO:0000259" key="12">
    <source>
        <dbReference type="PROSITE" id="PS50929"/>
    </source>
</evidence>
<dbReference type="PROSITE" id="PS50929">
    <property type="entry name" value="ABC_TM1F"/>
    <property type="match status" value="2"/>
</dbReference>
<evidence type="ECO:0000256" key="2">
    <source>
        <dbReference type="ARBA" id="ARBA00022448"/>
    </source>
</evidence>
<keyword evidence="7 10" id="KW-1133">Transmembrane helix</keyword>
<dbReference type="CDD" id="cd18546">
    <property type="entry name" value="ABC_6TM_Rv0194_D2_like"/>
    <property type="match status" value="1"/>
</dbReference>
<keyword evidence="8 10" id="KW-0472">Membrane</keyword>
<protein>
    <submittedName>
        <fullName evidence="13">ATP-binding cassette, subfamily B</fullName>
    </submittedName>
</protein>
<feature type="transmembrane region" description="Helical" evidence="10">
    <location>
        <begin position="48"/>
        <end position="68"/>
    </location>
</feature>
<organism evidence="13 14">
    <name type="scientific">Jatrophihabitans endophyticus</name>
    <dbReference type="NCBI Taxonomy" id="1206085"/>
    <lineage>
        <taxon>Bacteria</taxon>
        <taxon>Bacillati</taxon>
        <taxon>Actinomycetota</taxon>
        <taxon>Actinomycetes</taxon>
        <taxon>Jatrophihabitantales</taxon>
        <taxon>Jatrophihabitantaceae</taxon>
        <taxon>Jatrophihabitans</taxon>
    </lineage>
</organism>
<feature type="transmembrane region" description="Helical" evidence="10">
    <location>
        <begin position="777"/>
        <end position="800"/>
    </location>
</feature>
<feature type="domain" description="ABC transmembrane type-1" evidence="12">
    <location>
        <begin position="13"/>
        <end position="293"/>
    </location>
</feature>
<feature type="transmembrane region" description="Helical" evidence="10">
    <location>
        <begin position="665"/>
        <end position="687"/>
    </location>
</feature>
<evidence type="ECO:0000313" key="13">
    <source>
        <dbReference type="EMBL" id="SHF81621.1"/>
    </source>
</evidence>
<proteinExistence type="inferred from homology"/>
<dbReference type="GO" id="GO:0015421">
    <property type="term" value="F:ABC-type oligopeptide transporter activity"/>
    <property type="evidence" value="ECO:0007669"/>
    <property type="project" value="TreeGrafter"/>
</dbReference>
<dbReference type="Proteomes" id="UP000186132">
    <property type="component" value="Unassembled WGS sequence"/>
</dbReference>
<evidence type="ECO:0000256" key="7">
    <source>
        <dbReference type="ARBA" id="ARBA00022989"/>
    </source>
</evidence>
<dbReference type="PROSITE" id="PS00211">
    <property type="entry name" value="ABC_TRANSPORTER_1"/>
    <property type="match status" value="1"/>
</dbReference>
<dbReference type="RefSeq" id="WP_143168006.1">
    <property type="nucleotide sequence ID" value="NZ_FQVU01000001.1"/>
</dbReference>
<name>A0A1M5ER72_9ACTN</name>
<evidence type="ECO:0000256" key="6">
    <source>
        <dbReference type="ARBA" id="ARBA00022840"/>
    </source>
</evidence>
<evidence type="ECO:0000256" key="4">
    <source>
        <dbReference type="ARBA" id="ARBA00022692"/>
    </source>
</evidence>
<comment type="subcellular location">
    <subcellularLocation>
        <location evidence="1">Cell membrane</location>
        <topology evidence="1">Multi-pass membrane protein</topology>
    </subcellularLocation>
</comment>
<evidence type="ECO:0000256" key="9">
    <source>
        <dbReference type="ARBA" id="ARBA00061644"/>
    </source>
</evidence>
<dbReference type="EMBL" id="FQVU01000001">
    <property type="protein sequence ID" value="SHF81621.1"/>
    <property type="molecule type" value="Genomic_DNA"/>
</dbReference>
<dbReference type="SMART" id="SM00382">
    <property type="entry name" value="AAA"/>
    <property type="match status" value="2"/>
</dbReference>
<dbReference type="InterPro" id="IPR039421">
    <property type="entry name" value="Type_1_exporter"/>
</dbReference>
<feature type="domain" description="ABC transmembrane type-1" evidence="12">
    <location>
        <begin position="668"/>
        <end position="949"/>
    </location>
</feature>
<keyword evidence="14" id="KW-1185">Reference proteome</keyword>
<dbReference type="GO" id="GO:0016887">
    <property type="term" value="F:ATP hydrolysis activity"/>
    <property type="evidence" value="ECO:0007669"/>
    <property type="project" value="InterPro"/>
</dbReference>
<keyword evidence="3" id="KW-1003">Cell membrane</keyword>
<keyword evidence="2" id="KW-0813">Transport</keyword>
<evidence type="ECO:0000256" key="8">
    <source>
        <dbReference type="ARBA" id="ARBA00023136"/>
    </source>
</evidence>
<feature type="domain" description="ABC transporter" evidence="11">
    <location>
        <begin position="327"/>
        <end position="561"/>
    </location>
</feature>
<dbReference type="Gene3D" id="1.20.1560.10">
    <property type="entry name" value="ABC transporter type 1, transmembrane domain"/>
    <property type="match status" value="2"/>
</dbReference>
<feature type="transmembrane region" description="Helical" evidence="10">
    <location>
        <begin position="916"/>
        <end position="934"/>
    </location>
</feature>
<dbReference type="InterPro" id="IPR011527">
    <property type="entry name" value="ABC1_TM_dom"/>
</dbReference>
<dbReference type="OrthoDB" id="9806127at2"/>
<dbReference type="InterPro" id="IPR027417">
    <property type="entry name" value="P-loop_NTPase"/>
</dbReference>
<dbReference type="Pfam" id="PF00664">
    <property type="entry name" value="ABC_membrane"/>
    <property type="match status" value="2"/>
</dbReference>
<dbReference type="PROSITE" id="PS50893">
    <property type="entry name" value="ABC_TRANSPORTER_2"/>
    <property type="match status" value="2"/>
</dbReference>
<dbReference type="InterPro" id="IPR003439">
    <property type="entry name" value="ABC_transporter-like_ATP-bd"/>
</dbReference>